<gene>
    <name evidence="2" type="ORF">SMACR_09374</name>
</gene>
<dbReference type="Proteomes" id="UP000433876">
    <property type="component" value="Unassembled WGS sequence"/>
</dbReference>
<dbReference type="AlphaFoldDB" id="A0A8S8ZU91"/>
<sequence>MNPHSAPIVPNFDDEWDVKILVPQTPPRKILLSKERHKIILERREAGHGTHYVYWIVYDDHNPEVHGNHVPNSHMILVTGDPKQDGGILSFDGVDVEWNMVVEKRDVFLEGDGANHEAAWDMYHRFRAHQERKARKERIYQAMLEELGGNEPLARDVHALWREQEGQQTENPEEGQEERDENELDVLTRATMWAKAFREGYELRESSLQKSPAKIASSTAHEDNSQSTEPTEEPDVYDCLGEWAIRLDGQQQKESGHSLEEGTKMTTSNRPEGNNALIDVEQNQAVYDCLDEWAMSLENSTKHASVFDKNSNSVGKKDTSAPIEIDIETPDVHEYLELWVQQLGHGNYPTKERLPEAVKTTITGTTDRTNIFHDGKVATEITTATTSSVQQYTGCKSSPSPATRTPDQGIAPMRLKTPEDFRNYRRQS</sequence>
<proteinExistence type="predicted"/>
<feature type="compositionally biased region" description="Acidic residues" evidence="1">
    <location>
        <begin position="171"/>
        <end position="184"/>
    </location>
</feature>
<feature type="compositionally biased region" description="Basic and acidic residues" evidence="1">
    <location>
        <begin position="416"/>
        <end position="428"/>
    </location>
</feature>
<comment type="caution">
    <text evidence="2">The sequence shown here is derived from an EMBL/GenBank/DDBJ whole genome shotgun (WGS) entry which is preliminary data.</text>
</comment>
<evidence type="ECO:0000256" key="1">
    <source>
        <dbReference type="SAM" id="MobiDB-lite"/>
    </source>
</evidence>
<feature type="region of interest" description="Disordered" evidence="1">
    <location>
        <begin position="249"/>
        <end position="276"/>
    </location>
</feature>
<accession>A0A8S8ZU91</accession>
<dbReference type="VEuPathDB" id="FungiDB:SMAC_09374"/>
<name>A0A8S8ZU91_SORMA</name>
<dbReference type="OMA" id="DCLGEWA"/>
<evidence type="ECO:0000313" key="3">
    <source>
        <dbReference type="Proteomes" id="UP000433876"/>
    </source>
</evidence>
<feature type="compositionally biased region" description="Basic and acidic residues" evidence="1">
    <location>
        <begin position="254"/>
        <end position="263"/>
    </location>
</feature>
<reference evidence="2 3" key="1">
    <citation type="submission" date="2017-07" db="EMBL/GenBank/DDBJ databases">
        <title>Genome sequence of the Sordaria macrospora wild type strain R19027.</title>
        <authorList>
            <person name="Nowrousian M."/>
            <person name="Teichert I."/>
            <person name="Kueck U."/>
        </authorList>
    </citation>
    <scope>NUCLEOTIDE SEQUENCE [LARGE SCALE GENOMIC DNA]</scope>
    <source>
        <strain evidence="2 3">R19027</strain>
        <tissue evidence="2">Mycelium</tissue>
    </source>
</reference>
<dbReference type="EMBL" id="NMPR01000045">
    <property type="protein sequence ID" value="KAA8632979.1"/>
    <property type="molecule type" value="Genomic_DNA"/>
</dbReference>
<organism evidence="2 3">
    <name type="scientific">Sordaria macrospora</name>
    <dbReference type="NCBI Taxonomy" id="5147"/>
    <lineage>
        <taxon>Eukaryota</taxon>
        <taxon>Fungi</taxon>
        <taxon>Dikarya</taxon>
        <taxon>Ascomycota</taxon>
        <taxon>Pezizomycotina</taxon>
        <taxon>Sordariomycetes</taxon>
        <taxon>Sordariomycetidae</taxon>
        <taxon>Sordariales</taxon>
        <taxon>Sordariaceae</taxon>
        <taxon>Sordaria</taxon>
    </lineage>
</organism>
<feature type="compositionally biased region" description="Polar residues" evidence="1">
    <location>
        <begin position="391"/>
        <end position="406"/>
    </location>
</feature>
<feature type="region of interest" description="Disordered" evidence="1">
    <location>
        <begin position="391"/>
        <end position="428"/>
    </location>
</feature>
<feature type="region of interest" description="Disordered" evidence="1">
    <location>
        <begin position="205"/>
        <end position="234"/>
    </location>
</feature>
<evidence type="ECO:0000313" key="2">
    <source>
        <dbReference type="EMBL" id="KAA8632979.1"/>
    </source>
</evidence>
<protein>
    <submittedName>
        <fullName evidence="2">Uncharacterized protein</fullName>
    </submittedName>
</protein>
<feature type="region of interest" description="Disordered" evidence="1">
    <location>
        <begin position="165"/>
        <end position="185"/>
    </location>
</feature>